<dbReference type="EMBL" id="CP046996">
    <property type="protein sequence ID" value="QGZ99556.1"/>
    <property type="molecule type" value="Genomic_DNA"/>
</dbReference>
<dbReference type="Proteomes" id="UP000430508">
    <property type="component" value="Chromosome"/>
</dbReference>
<name>A0A857DF92_9FIRM</name>
<organism evidence="1 2">
    <name type="scientific">Dehalobacter restrictus</name>
    <dbReference type="NCBI Taxonomy" id="55583"/>
    <lineage>
        <taxon>Bacteria</taxon>
        <taxon>Bacillati</taxon>
        <taxon>Bacillota</taxon>
        <taxon>Clostridia</taxon>
        <taxon>Eubacteriales</taxon>
        <taxon>Desulfitobacteriaceae</taxon>
        <taxon>Dehalobacter</taxon>
    </lineage>
</organism>
<dbReference type="AlphaFoldDB" id="A0A857DF92"/>
<accession>A0A857DF92</accession>
<dbReference type="RefSeq" id="WP_025205138.1">
    <property type="nucleotide sequence ID" value="NZ_CP046996.1"/>
</dbReference>
<protein>
    <submittedName>
        <fullName evidence="1">Uncharacterized protein</fullName>
    </submittedName>
</protein>
<sequence length="166" mass="19692">MENSKKLEELKKACLEKKAIATELYQKIGNGILQRDFKLLIEKYNISENDKSFEFKIYDDVLEIIDRREAAFLWGFGVILDNNLRLGDAFKFNNKIYSVSFIDSITDPQIIIEIEKVILEYNDTIAYLTENPEYTSYIYHYECDHEELKCKDIFEVYQNVMNRLDV</sequence>
<reference evidence="1 2" key="1">
    <citation type="submission" date="2019-12" db="EMBL/GenBank/DDBJ databases">
        <title>Sequence classification of anaerobic respiratory reductive dehalogenases: First we see many, then we see few.</title>
        <authorList>
            <person name="Molenda O."/>
            <person name="Puentes Jacome L.A."/>
            <person name="Cao X."/>
            <person name="Nesbo C.L."/>
            <person name="Tang S."/>
            <person name="Morson N."/>
            <person name="Patron J."/>
            <person name="Lomheim L."/>
            <person name="Wishart D.S."/>
            <person name="Edwards E.A."/>
        </authorList>
    </citation>
    <scope>NUCLEOTIDE SEQUENCE [LARGE SCALE GENOMIC DNA]</scope>
    <source>
        <strain evidence="1 2">12DCA</strain>
    </source>
</reference>
<evidence type="ECO:0000313" key="2">
    <source>
        <dbReference type="Proteomes" id="UP000430508"/>
    </source>
</evidence>
<proteinExistence type="predicted"/>
<gene>
    <name evidence="1" type="ORF">GQ588_02255</name>
</gene>
<evidence type="ECO:0000313" key="1">
    <source>
        <dbReference type="EMBL" id="QGZ99556.1"/>
    </source>
</evidence>